<dbReference type="Proteomes" id="UP000830198">
    <property type="component" value="Chromosome"/>
</dbReference>
<organism evidence="1 2">
    <name type="scientific">Chitinophaga filiformis</name>
    <name type="common">Myxococcus filiformis</name>
    <name type="synonym">Flexibacter filiformis</name>
    <dbReference type="NCBI Taxonomy" id="104663"/>
    <lineage>
        <taxon>Bacteria</taxon>
        <taxon>Pseudomonadati</taxon>
        <taxon>Bacteroidota</taxon>
        <taxon>Chitinophagia</taxon>
        <taxon>Chitinophagales</taxon>
        <taxon>Chitinophagaceae</taxon>
        <taxon>Chitinophaga</taxon>
    </lineage>
</organism>
<gene>
    <name evidence="1" type="ORF">MYF79_16290</name>
</gene>
<sequence length="289" mass="34122">MLEDSRPNFVKETEKIYKAFESQINIIRQGTPMKPTDINLSELIKSAYVKTYDFMIYLCQLRDLQHAFFQLPMLRGICEDLITLSYIMDQSIEVQNYILAKKRFDEMKKSSKAQKDFFDKYNPKQIIPPLIYNTSFENILAVYRNSGLVLQEAKLPTVFQMAELTGLADLYRFLYHATSKAVHFDIFTLLSTGWGEIDMENETLRPNFSYQHDYKHYFTFTFFYSSYLFIKQTKAFSPTLKLPNVVSEVLDSLEKVYKDLDWPELITFYHLNLEPPSQEIRATYRTGFE</sequence>
<dbReference type="EMBL" id="CP095855">
    <property type="protein sequence ID" value="UPK72851.1"/>
    <property type="molecule type" value="Genomic_DNA"/>
</dbReference>
<dbReference type="RefSeq" id="WP_247815023.1">
    <property type="nucleotide sequence ID" value="NZ_CP095855.1"/>
</dbReference>
<accession>A0ABY4IDE6</accession>
<proteinExistence type="predicted"/>
<evidence type="ECO:0000313" key="2">
    <source>
        <dbReference type="Proteomes" id="UP000830198"/>
    </source>
</evidence>
<protein>
    <submittedName>
        <fullName evidence="1">DUF5677 domain-containing protein</fullName>
    </submittedName>
</protein>
<dbReference type="InterPro" id="IPR043733">
    <property type="entry name" value="DUF5677"/>
</dbReference>
<name>A0ABY4IDE6_CHIFI</name>
<dbReference type="Pfam" id="PF18928">
    <property type="entry name" value="DUF5677"/>
    <property type="match status" value="1"/>
</dbReference>
<reference evidence="1 2" key="1">
    <citation type="submission" date="2022-04" db="EMBL/GenBank/DDBJ databases">
        <title>The arsenic-methylating capacity of Chitinophaga filiformis YT5 during chitin decomposition.</title>
        <authorList>
            <person name="Chen G."/>
            <person name="Liang Y."/>
        </authorList>
    </citation>
    <scope>NUCLEOTIDE SEQUENCE [LARGE SCALE GENOMIC DNA]</scope>
    <source>
        <strain evidence="1 2">YT5</strain>
    </source>
</reference>
<keyword evidence="2" id="KW-1185">Reference proteome</keyword>
<evidence type="ECO:0000313" key="1">
    <source>
        <dbReference type="EMBL" id="UPK72851.1"/>
    </source>
</evidence>